<evidence type="ECO:0000256" key="3">
    <source>
        <dbReference type="ARBA" id="ARBA00023015"/>
    </source>
</evidence>
<evidence type="ECO:0000256" key="6">
    <source>
        <dbReference type="ARBA" id="ARBA00024937"/>
    </source>
</evidence>
<dbReference type="EMBL" id="FNZK01000004">
    <property type="protein sequence ID" value="SEJ19027.1"/>
    <property type="molecule type" value="Genomic_DNA"/>
</dbReference>
<keyword evidence="4" id="KW-0238">DNA-binding</keyword>
<keyword evidence="5" id="KW-0804">Transcription</keyword>
<dbReference type="InterPro" id="IPR014036">
    <property type="entry name" value="DeoR-like_C"/>
</dbReference>
<accession>A0A1H6WXJ5</accession>
<dbReference type="InterPro" id="IPR037171">
    <property type="entry name" value="NagB/RpiA_transferase-like"/>
</dbReference>
<dbReference type="Gene3D" id="1.10.10.10">
    <property type="entry name" value="Winged helix-like DNA-binding domain superfamily/Winged helix DNA-binding domain"/>
    <property type="match status" value="1"/>
</dbReference>
<feature type="domain" description="HTH deoR-type" evidence="7">
    <location>
        <begin position="3"/>
        <end position="58"/>
    </location>
</feature>
<dbReference type="RefSeq" id="WP_091829888.1">
    <property type="nucleotide sequence ID" value="NZ_FNZK01000004.1"/>
</dbReference>
<protein>
    <recommendedName>
        <fullName evidence="1">Lactose phosphotransferase system repressor</fullName>
    </recommendedName>
</protein>
<dbReference type="InterPro" id="IPR036390">
    <property type="entry name" value="WH_DNA-bd_sf"/>
</dbReference>
<keyword evidence="2" id="KW-0678">Repressor</keyword>
<evidence type="ECO:0000256" key="5">
    <source>
        <dbReference type="ARBA" id="ARBA00023163"/>
    </source>
</evidence>
<dbReference type="PROSITE" id="PS00894">
    <property type="entry name" value="HTH_DEOR_1"/>
    <property type="match status" value="1"/>
</dbReference>
<evidence type="ECO:0000256" key="4">
    <source>
        <dbReference type="ARBA" id="ARBA00023125"/>
    </source>
</evidence>
<evidence type="ECO:0000256" key="1">
    <source>
        <dbReference type="ARBA" id="ARBA00021390"/>
    </source>
</evidence>
<sequence>MLKEERQELILESLNKADIIRVADLTRKLEATEMTIRRDLQSLEERGLLIRIHGGARSKESAKFEELSLNEKRGINTENKIEVAKIAASLVKDHDIIYVGPGTTAEFLADYIKVSNVKVVTNCLSVFERFRGDDRFDLILVGGRLRAKTNTFVGSFANDMLAKIRVKIAFIGANGVAGNDVMTSNEEEGHCQKIIMNNAIERYLLCDSSKIEKEDFYTLYNLEEITALLTDSKIDPDLKLKYSKYCKIMNAVQEENL</sequence>
<evidence type="ECO:0000313" key="9">
    <source>
        <dbReference type="Proteomes" id="UP000199662"/>
    </source>
</evidence>
<dbReference type="Pfam" id="PF08220">
    <property type="entry name" value="HTH_DeoR"/>
    <property type="match status" value="1"/>
</dbReference>
<dbReference type="Gene3D" id="3.40.50.1360">
    <property type="match status" value="1"/>
</dbReference>
<dbReference type="InterPro" id="IPR018356">
    <property type="entry name" value="Tscrpt_reg_HTH_DeoR_CS"/>
</dbReference>
<dbReference type="InterPro" id="IPR001034">
    <property type="entry name" value="DeoR_HTH"/>
</dbReference>
<dbReference type="SUPFAM" id="SSF100950">
    <property type="entry name" value="NagB/RpiA/CoA transferase-like"/>
    <property type="match status" value="1"/>
</dbReference>
<dbReference type="InterPro" id="IPR050313">
    <property type="entry name" value="Carb_Metab_HTH_regulators"/>
</dbReference>
<dbReference type="PROSITE" id="PS51000">
    <property type="entry name" value="HTH_DEOR_2"/>
    <property type="match status" value="1"/>
</dbReference>
<evidence type="ECO:0000256" key="2">
    <source>
        <dbReference type="ARBA" id="ARBA00022491"/>
    </source>
</evidence>
<dbReference type="GO" id="GO:0003700">
    <property type="term" value="F:DNA-binding transcription factor activity"/>
    <property type="evidence" value="ECO:0007669"/>
    <property type="project" value="InterPro"/>
</dbReference>
<organism evidence="8 9">
    <name type="scientific">Propionispira arboris</name>
    <dbReference type="NCBI Taxonomy" id="84035"/>
    <lineage>
        <taxon>Bacteria</taxon>
        <taxon>Bacillati</taxon>
        <taxon>Bacillota</taxon>
        <taxon>Negativicutes</taxon>
        <taxon>Selenomonadales</taxon>
        <taxon>Selenomonadaceae</taxon>
        <taxon>Propionispira</taxon>
    </lineage>
</organism>
<dbReference type="PANTHER" id="PTHR30363">
    <property type="entry name" value="HTH-TYPE TRANSCRIPTIONAL REGULATOR SRLR-RELATED"/>
    <property type="match status" value="1"/>
</dbReference>
<dbReference type="Proteomes" id="UP000199662">
    <property type="component" value="Unassembled WGS sequence"/>
</dbReference>
<dbReference type="SMART" id="SM00420">
    <property type="entry name" value="HTH_DEOR"/>
    <property type="match status" value="1"/>
</dbReference>
<keyword evidence="3" id="KW-0805">Transcription regulation</keyword>
<dbReference type="SMART" id="SM01134">
    <property type="entry name" value="DeoRC"/>
    <property type="match status" value="1"/>
</dbReference>
<dbReference type="PRINTS" id="PR00037">
    <property type="entry name" value="HTHLACR"/>
</dbReference>
<dbReference type="Pfam" id="PF00455">
    <property type="entry name" value="DeoRC"/>
    <property type="match status" value="1"/>
</dbReference>
<dbReference type="GO" id="GO:0003677">
    <property type="term" value="F:DNA binding"/>
    <property type="evidence" value="ECO:0007669"/>
    <property type="project" value="UniProtKB-KW"/>
</dbReference>
<dbReference type="STRING" id="84035.SAMN05660742_104100"/>
<comment type="function">
    <text evidence="6">Repressor of the lactose catabolism operon. Galactose-6-phosphate is the inducer.</text>
</comment>
<proteinExistence type="predicted"/>
<evidence type="ECO:0000259" key="7">
    <source>
        <dbReference type="PROSITE" id="PS51000"/>
    </source>
</evidence>
<keyword evidence="9" id="KW-1185">Reference proteome</keyword>
<dbReference type="SUPFAM" id="SSF46785">
    <property type="entry name" value="Winged helix' DNA-binding domain"/>
    <property type="match status" value="1"/>
</dbReference>
<name>A0A1H6WXJ5_9FIRM</name>
<gene>
    <name evidence="8" type="ORF">SAMN05660742_104100</name>
</gene>
<dbReference type="AlphaFoldDB" id="A0A1H6WXJ5"/>
<dbReference type="InterPro" id="IPR036388">
    <property type="entry name" value="WH-like_DNA-bd_sf"/>
</dbReference>
<reference evidence="8 9" key="1">
    <citation type="submission" date="2016-10" db="EMBL/GenBank/DDBJ databases">
        <authorList>
            <person name="de Groot N.N."/>
        </authorList>
    </citation>
    <scope>NUCLEOTIDE SEQUENCE [LARGE SCALE GENOMIC DNA]</scope>
    <source>
        <strain evidence="8 9">DSM 2179</strain>
    </source>
</reference>
<evidence type="ECO:0000313" key="8">
    <source>
        <dbReference type="EMBL" id="SEJ19027.1"/>
    </source>
</evidence>
<dbReference type="PANTHER" id="PTHR30363:SF4">
    <property type="entry name" value="GLYCEROL-3-PHOSPHATE REGULON REPRESSOR"/>
    <property type="match status" value="1"/>
</dbReference>